<gene>
    <name evidence="2" type="ORF">PR048_020529</name>
</gene>
<evidence type="ECO:0000313" key="3">
    <source>
        <dbReference type="Proteomes" id="UP001159363"/>
    </source>
</evidence>
<protein>
    <submittedName>
        <fullName evidence="2">Uncharacterized protein</fullName>
    </submittedName>
</protein>
<dbReference type="EMBL" id="JARBHB010000007">
    <property type="protein sequence ID" value="KAJ8879909.1"/>
    <property type="molecule type" value="Genomic_DNA"/>
</dbReference>
<reference evidence="2 3" key="1">
    <citation type="submission" date="2023-02" db="EMBL/GenBank/DDBJ databases">
        <title>LHISI_Scaffold_Assembly.</title>
        <authorList>
            <person name="Stuart O.P."/>
            <person name="Cleave R."/>
            <person name="Magrath M.J.L."/>
            <person name="Mikheyev A.S."/>
        </authorList>
    </citation>
    <scope>NUCLEOTIDE SEQUENCE [LARGE SCALE GENOMIC DNA]</scope>
    <source>
        <strain evidence="2">Daus_M_001</strain>
        <tissue evidence="2">Leg muscle</tissue>
    </source>
</reference>
<name>A0ABQ9H6I9_9NEOP</name>
<sequence length="594" mass="66190">MRVIEVSMEQRQNERVEETGDPRESPSADGIVRHDSHIRKSGVTRPEVRRSGAEQRRNEEGRGKEVPGENTSDTHTRLSSVRYVGGVRGLACYPGRGILVTDATPEPSLATRADIPLLVFFIDPARSLGASENVPEGGDRNFGRRESTRVRARLEGHPITGPRRRLSESLGTCPWRRRHWPRPLPEPPMDKLLVLETRTLSDWSVSCKMSIYSHSLQPQPPSKTPKPTTNPAYYARSLTAEHTHVSRDMFGERQQERSRSGQNPPTNGIVRHDSHMRKFRVTRLALVRGEQANRSTTVTPLYIYIGHPVSIVFHYLSSSPPTKANRVRFQEGPYAFSHSEMWRTLPLDGRLFSETTTTEDLPVPARARRIHTSGRNERQVSNSFGKKEGEKRMMQLRDWAGLAGQQLGDAGRLVQQVAAHNGGGCRRCFECSRRRRACTARRARAWQRHRQASTGGAERLAPREAARGSADCPRHCNAARAGRRTVPIRCSTQRVSCQSAPAAPAAARRGARPRDVGERVPCSPRSQPAAAADRRAPHTRGVWLRHWSGLRAPSGAPTAVRAHAPSHPEPPLPPTPVTNKPACEFAVLPHGFFH</sequence>
<feature type="compositionally biased region" description="Basic and acidic residues" evidence="1">
    <location>
        <begin position="46"/>
        <end position="76"/>
    </location>
</feature>
<feature type="compositionally biased region" description="Pro residues" evidence="1">
    <location>
        <begin position="567"/>
        <end position="576"/>
    </location>
</feature>
<proteinExistence type="predicted"/>
<feature type="non-terminal residue" evidence="2">
    <location>
        <position position="594"/>
    </location>
</feature>
<comment type="caution">
    <text evidence="2">The sequence shown here is derived from an EMBL/GenBank/DDBJ whole genome shotgun (WGS) entry which is preliminary data.</text>
</comment>
<feature type="region of interest" description="Disordered" evidence="1">
    <location>
        <begin position="1"/>
        <end position="78"/>
    </location>
</feature>
<accession>A0ABQ9H6I9</accession>
<keyword evidence="3" id="KW-1185">Reference proteome</keyword>
<feature type="compositionally biased region" description="Basic and acidic residues" evidence="1">
    <location>
        <begin position="11"/>
        <end position="35"/>
    </location>
</feature>
<organism evidence="2 3">
    <name type="scientific">Dryococelus australis</name>
    <dbReference type="NCBI Taxonomy" id="614101"/>
    <lineage>
        <taxon>Eukaryota</taxon>
        <taxon>Metazoa</taxon>
        <taxon>Ecdysozoa</taxon>
        <taxon>Arthropoda</taxon>
        <taxon>Hexapoda</taxon>
        <taxon>Insecta</taxon>
        <taxon>Pterygota</taxon>
        <taxon>Neoptera</taxon>
        <taxon>Polyneoptera</taxon>
        <taxon>Phasmatodea</taxon>
        <taxon>Verophasmatodea</taxon>
        <taxon>Anareolatae</taxon>
        <taxon>Phasmatidae</taxon>
        <taxon>Eurycanthinae</taxon>
        <taxon>Dryococelus</taxon>
    </lineage>
</organism>
<feature type="region of interest" description="Disordered" evidence="1">
    <location>
        <begin position="499"/>
        <end position="538"/>
    </location>
</feature>
<feature type="compositionally biased region" description="Basic and acidic residues" evidence="1">
    <location>
        <begin position="249"/>
        <end position="259"/>
    </location>
</feature>
<feature type="region of interest" description="Disordered" evidence="1">
    <location>
        <begin position="249"/>
        <end position="271"/>
    </location>
</feature>
<evidence type="ECO:0000313" key="2">
    <source>
        <dbReference type="EMBL" id="KAJ8879909.1"/>
    </source>
</evidence>
<feature type="region of interest" description="Disordered" evidence="1">
    <location>
        <begin position="554"/>
        <end position="578"/>
    </location>
</feature>
<dbReference type="Proteomes" id="UP001159363">
    <property type="component" value="Chromosome 6"/>
</dbReference>
<evidence type="ECO:0000256" key="1">
    <source>
        <dbReference type="SAM" id="MobiDB-lite"/>
    </source>
</evidence>
<feature type="region of interest" description="Disordered" evidence="1">
    <location>
        <begin position="449"/>
        <end position="472"/>
    </location>
</feature>